<dbReference type="Gene3D" id="3.40.50.970">
    <property type="match status" value="2"/>
</dbReference>
<comment type="cofactor">
    <cofactor evidence="14 15">
        <name>[4Fe-4S] cluster</name>
        <dbReference type="ChEBI" id="CHEBI:49883"/>
    </cofactor>
    <text evidence="14 15">Binds 2 [4Fe-4S] clusters. In this family the first cluster has a non-standard and varying [4Fe-4S] binding motif CX(2)CX(2)CX(4-5)CP.</text>
</comment>
<dbReference type="InterPro" id="IPR002880">
    <property type="entry name" value="Pyrv_Fd/Flavodoxin_OxRdtase_N"/>
</dbReference>
<keyword evidence="9 14" id="KW-0560">Oxidoreductase</keyword>
<keyword evidence="6 14" id="KW-0004">4Fe-4S</keyword>
<keyword evidence="11 14" id="KW-0411">Iron-sulfur</keyword>
<evidence type="ECO:0000256" key="13">
    <source>
        <dbReference type="ARBA" id="ARBA00048332"/>
    </source>
</evidence>
<feature type="binding site" evidence="15">
    <location>
        <position position="608"/>
    </location>
    <ligand>
        <name>[4Fe-4S] cluster</name>
        <dbReference type="ChEBI" id="CHEBI:49883"/>
        <label>2</label>
    </ligand>
</feature>
<evidence type="ECO:0000313" key="16">
    <source>
        <dbReference type="EMBL" id="ADD08113.1"/>
    </source>
</evidence>
<dbReference type="NCBIfam" id="TIGR03336">
    <property type="entry name" value="IOR_alpha"/>
    <property type="match status" value="1"/>
</dbReference>
<dbReference type="Pfam" id="PF00037">
    <property type="entry name" value="Fer4"/>
    <property type="match status" value="1"/>
</dbReference>
<evidence type="ECO:0000256" key="6">
    <source>
        <dbReference type="ARBA" id="ARBA00022485"/>
    </source>
</evidence>
<feature type="binding site" evidence="15">
    <location>
        <position position="618"/>
    </location>
    <ligand>
        <name>[4Fe-4S] cluster</name>
        <dbReference type="ChEBI" id="CHEBI:49883"/>
        <label>1</label>
    </ligand>
</feature>
<keyword evidence="8 14" id="KW-0249">Electron transport</keyword>
<evidence type="ECO:0000256" key="5">
    <source>
        <dbReference type="ARBA" id="ARBA00022448"/>
    </source>
</evidence>
<feature type="binding site" evidence="15">
    <location>
        <position position="574"/>
    </location>
    <ligand>
        <name>[4Fe-4S] cluster</name>
        <dbReference type="ChEBI" id="CHEBI:49883"/>
        <label>1</label>
    </ligand>
</feature>
<dbReference type="SUPFAM" id="SSF52922">
    <property type="entry name" value="TK C-terminal domain-like"/>
    <property type="match status" value="1"/>
</dbReference>
<keyword evidence="17" id="KW-1185">Reference proteome</keyword>
<dbReference type="GO" id="GO:0043805">
    <property type="term" value="F:indolepyruvate ferredoxin oxidoreductase activity"/>
    <property type="evidence" value="ECO:0007669"/>
    <property type="project" value="UniProtKB-UniRule"/>
</dbReference>
<dbReference type="FunFam" id="3.40.50.970:FF:000039">
    <property type="entry name" value="Indolepyruvate oxidoreductase subunit IorA"/>
    <property type="match status" value="1"/>
</dbReference>
<gene>
    <name evidence="16" type="ordered locus">Aboo_0302</name>
</gene>
<name>B5IDP1_ACIB4</name>
<reference evidence="16" key="1">
    <citation type="submission" date="2010-02" db="EMBL/GenBank/DDBJ databases">
        <title>Complete sequence of Aciduliprofundum boonei T469.</title>
        <authorList>
            <consortium name="US DOE Joint Genome Institute"/>
            <person name="Lucas S."/>
            <person name="Copeland A."/>
            <person name="Lapidus A."/>
            <person name="Cheng J.-F."/>
            <person name="Bruce D."/>
            <person name="Goodwin L."/>
            <person name="Pitluck S."/>
            <person name="Saunders E."/>
            <person name="Detter J.C."/>
            <person name="Han C."/>
            <person name="Tapia R."/>
            <person name="Land M."/>
            <person name="Hauser L."/>
            <person name="Kyrpides N."/>
            <person name="Mikhailova N."/>
            <person name="Flores G."/>
            <person name="Reysenbach A.-L."/>
            <person name="Woyke T."/>
        </authorList>
    </citation>
    <scope>NUCLEOTIDE SEQUENCE</scope>
    <source>
        <strain evidence="16">T469</strain>
    </source>
</reference>
<dbReference type="PROSITE" id="PS51379">
    <property type="entry name" value="4FE4S_FER_2"/>
    <property type="match status" value="2"/>
</dbReference>
<keyword evidence="10 14" id="KW-0408">Iron</keyword>
<dbReference type="GO" id="GO:0030976">
    <property type="term" value="F:thiamine pyrophosphate binding"/>
    <property type="evidence" value="ECO:0007669"/>
    <property type="project" value="InterPro"/>
</dbReference>
<dbReference type="PROSITE" id="PS00198">
    <property type="entry name" value="4FE4S_FER_1"/>
    <property type="match status" value="1"/>
</dbReference>
<evidence type="ECO:0000256" key="3">
    <source>
        <dbReference type="ARBA" id="ARBA00012812"/>
    </source>
</evidence>
<sequence>MKYQNILADEPGRKEFLLGNEAVVRGALEAGVDFASTYPGTPSSEIGNVLFYIAKQAGVYFEFSTNEKVAMEVSAAAAASGLRSLVFFKHVGLNVAADAFMTTAYIGTNGGLVILTADDPSMHSSQNEQDNRHYAMLSGMPMIEPSNAQEMKDFIKEAFEISEKLKLPVLFRTTTRVNHVRGIVDYGEMKEKRGKGYFKKDPKRYVPVPENSRRMHKALLEKIEKARELSNSSPLNRVEWNDGEVGIITSGVAYNYVYDVANQLGLKVNILKLAFTHPFPDELVKDFISKHKKIIIAEELEPYLERETRIVAEMNNIDVEIYGKLNGYFPRAYEYNPDVIKDAFEKILGIKVERKAYEPKPVELPARPPVLCPGCPHRATYYAAMMALKQLKIKDAIITTDIGCYTLGIQKPYEMADYLLCMGSSIGTAVGFSKATEQKVIGFVGDSTFFHAAIPGLIDAYHNRANLVYVILDNRTTAMTGHQPHPGLPMDGMGNKAPYVDIEKLVRGIGIDWVRTVDPYDVNETIKVFKEAIQHEGISVIIAKRECALLWDAARRKQGEWWVYEINQDKCTQCGICSDWLACVAIYKDKDDLAPNGKPRVYINNALCDGCGVCATVCPFNAIEKKVIK</sequence>
<protein>
    <recommendedName>
        <fullName evidence="4 14">Indolepyruvate oxidoreductase subunit IorA</fullName>
        <shortName evidence="14">IOR</shortName>
        <ecNumber evidence="3 14">1.2.7.8</ecNumber>
    </recommendedName>
    <alternativeName>
        <fullName evidence="12 14">Indolepyruvate ferredoxin oxidoreductase subunit alpha</fullName>
    </alternativeName>
</protein>
<accession>B5IDP1</accession>
<feature type="binding site" evidence="15">
    <location>
        <position position="611"/>
    </location>
    <ligand>
        <name>[4Fe-4S] cluster</name>
        <dbReference type="ChEBI" id="CHEBI:49883"/>
        <label>2</label>
    </ligand>
</feature>
<evidence type="ECO:0000256" key="15">
    <source>
        <dbReference type="PIRSR" id="PIRSR006439-50"/>
    </source>
</evidence>
<keyword evidence="5 14" id="KW-0813">Transport</keyword>
<dbReference type="EMBL" id="CP001941">
    <property type="protein sequence ID" value="ADD08113.1"/>
    <property type="molecule type" value="Genomic_DNA"/>
</dbReference>
<dbReference type="CDD" id="cd02008">
    <property type="entry name" value="TPP_IOR_alpha"/>
    <property type="match status" value="1"/>
</dbReference>
<dbReference type="HOGENOM" id="CLU_017727_0_0_2"/>
<dbReference type="InterPro" id="IPR009014">
    <property type="entry name" value="Transketo_C/PFOR_II"/>
</dbReference>
<evidence type="ECO:0000256" key="12">
    <source>
        <dbReference type="ARBA" id="ARBA00030514"/>
    </source>
</evidence>
<keyword evidence="7 14" id="KW-0479">Metal-binding</keyword>
<dbReference type="CDD" id="cd07034">
    <property type="entry name" value="TPP_PYR_PFOR_IOR-alpha_like"/>
    <property type="match status" value="1"/>
</dbReference>
<evidence type="ECO:0000256" key="11">
    <source>
        <dbReference type="ARBA" id="ARBA00023014"/>
    </source>
</evidence>
<dbReference type="KEGG" id="abi:Aboo_0302"/>
<evidence type="ECO:0000256" key="4">
    <source>
        <dbReference type="ARBA" id="ARBA00017710"/>
    </source>
</evidence>
<dbReference type="InterPro" id="IPR017896">
    <property type="entry name" value="4Fe4S_Fe-S-bd"/>
</dbReference>
<dbReference type="InterPro" id="IPR017900">
    <property type="entry name" value="4Fe4S_Fe_S_CS"/>
</dbReference>
<organism evidence="16 17">
    <name type="scientific">Aciduliprofundum boonei (strain DSM 19572 / T469)</name>
    <dbReference type="NCBI Taxonomy" id="439481"/>
    <lineage>
        <taxon>Archaea</taxon>
        <taxon>Methanobacteriati</taxon>
        <taxon>Thermoplasmatota</taxon>
        <taxon>DHVE2 group</taxon>
        <taxon>Candidatus Aciduliprofundum</taxon>
    </lineage>
</organism>
<dbReference type="STRING" id="439481.Aboo_0302"/>
<proteinExistence type="predicted"/>
<evidence type="ECO:0000256" key="8">
    <source>
        <dbReference type="ARBA" id="ARBA00022982"/>
    </source>
</evidence>
<dbReference type="PIRSF" id="PIRSF006439">
    <property type="entry name" value="Indolepyruvate_ferr_oxidored"/>
    <property type="match status" value="1"/>
</dbReference>
<dbReference type="InterPro" id="IPR017721">
    <property type="entry name" value="IorA"/>
</dbReference>
<dbReference type="AlphaFoldDB" id="B5IDP1"/>
<dbReference type="PANTHER" id="PTHR43710">
    <property type="entry name" value="2-HYDROXYACYL-COA LYASE"/>
    <property type="match status" value="1"/>
</dbReference>
<feature type="binding site" evidence="15">
    <location>
        <position position="577"/>
    </location>
    <ligand>
        <name>[4Fe-4S] cluster</name>
        <dbReference type="ChEBI" id="CHEBI:49883"/>
        <label>1</label>
    </ligand>
</feature>
<dbReference type="RefSeq" id="WP_008084524.1">
    <property type="nucleotide sequence ID" value="NC_013926.1"/>
</dbReference>
<dbReference type="Gene3D" id="3.30.70.20">
    <property type="match status" value="1"/>
</dbReference>
<dbReference type="eggNOG" id="arCOG01609">
    <property type="taxonomic scope" value="Archaea"/>
</dbReference>
<evidence type="ECO:0000256" key="10">
    <source>
        <dbReference type="ARBA" id="ARBA00023004"/>
    </source>
</evidence>
<dbReference type="Pfam" id="PF01855">
    <property type="entry name" value="POR_N"/>
    <property type="match status" value="1"/>
</dbReference>
<dbReference type="Gene3D" id="3.40.50.920">
    <property type="match status" value="1"/>
</dbReference>
<comment type="function">
    <text evidence="1 14">Catalyzes the ferredoxin-dependent oxidative decarboxylation of arylpyruvates.</text>
</comment>
<dbReference type="SUPFAM" id="SSF52518">
    <property type="entry name" value="Thiamin diphosphate-binding fold (THDP-binding)"/>
    <property type="match status" value="2"/>
</dbReference>
<dbReference type="InterPro" id="IPR011766">
    <property type="entry name" value="TPP_enzyme_TPP-bd"/>
</dbReference>
<comment type="subunit">
    <text evidence="2 14">Heterodimer of the IorA and IorB subunits.</text>
</comment>
<dbReference type="PANTHER" id="PTHR43710:SF7">
    <property type="entry name" value="INDOLEPYRUVATE OXIDOREDUCTASE SUBUNIT IORA"/>
    <property type="match status" value="1"/>
</dbReference>
<evidence type="ECO:0000256" key="1">
    <source>
        <dbReference type="ARBA" id="ARBA00002995"/>
    </source>
</evidence>
<feature type="binding site" evidence="15">
    <location>
        <position position="583"/>
    </location>
    <ligand>
        <name>[4Fe-4S] cluster</name>
        <dbReference type="ChEBI" id="CHEBI:49883"/>
        <label>2</label>
    </ligand>
</feature>
<dbReference type="GO" id="GO:0044272">
    <property type="term" value="P:sulfur compound biosynthetic process"/>
    <property type="evidence" value="ECO:0007669"/>
    <property type="project" value="UniProtKB-ARBA"/>
</dbReference>
<evidence type="ECO:0000256" key="14">
    <source>
        <dbReference type="PIRNR" id="PIRNR006439"/>
    </source>
</evidence>
<comment type="catalytic activity">
    <reaction evidence="13 14">
        <text>indole-3-pyruvate + 2 oxidized [2Fe-2S]-[ferredoxin] + CoA = (indol-3-yl)acetyl-CoA + 2 reduced [2Fe-2S]-[ferredoxin] + CO2 + H(+)</text>
        <dbReference type="Rhea" id="RHEA:12645"/>
        <dbReference type="Rhea" id="RHEA-COMP:10000"/>
        <dbReference type="Rhea" id="RHEA-COMP:10001"/>
        <dbReference type="ChEBI" id="CHEBI:15378"/>
        <dbReference type="ChEBI" id="CHEBI:16526"/>
        <dbReference type="ChEBI" id="CHEBI:17640"/>
        <dbReference type="ChEBI" id="CHEBI:33737"/>
        <dbReference type="ChEBI" id="CHEBI:33738"/>
        <dbReference type="ChEBI" id="CHEBI:57271"/>
        <dbReference type="ChEBI" id="CHEBI:57287"/>
        <dbReference type="EC" id="1.2.7.8"/>
    </reaction>
</comment>
<dbReference type="Proteomes" id="UP000001400">
    <property type="component" value="Chromosome"/>
</dbReference>
<dbReference type="EC" id="1.2.7.8" evidence="3 14"/>
<evidence type="ECO:0000256" key="2">
    <source>
        <dbReference type="ARBA" id="ARBA00011238"/>
    </source>
</evidence>
<dbReference type="GeneID" id="8827244"/>
<dbReference type="InterPro" id="IPR029061">
    <property type="entry name" value="THDP-binding"/>
</dbReference>
<feature type="binding site" evidence="15">
    <location>
        <position position="571"/>
    </location>
    <ligand>
        <name>[4Fe-4S] cluster</name>
        <dbReference type="ChEBI" id="CHEBI:49883"/>
        <label>1</label>
    </ligand>
</feature>
<evidence type="ECO:0000256" key="9">
    <source>
        <dbReference type="ARBA" id="ARBA00023002"/>
    </source>
</evidence>
<evidence type="ECO:0000313" key="17">
    <source>
        <dbReference type="Proteomes" id="UP000001400"/>
    </source>
</evidence>
<dbReference type="GO" id="GO:0051539">
    <property type="term" value="F:4 iron, 4 sulfur cluster binding"/>
    <property type="evidence" value="ECO:0007669"/>
    <property type="project" value="UniProtKB-UniRule"/>
</dbReference>
<dbReference type="InterPro" id="IPR045025">
    <property type="entry name" value="HACL1-like"/>
</dbReference>
<dbReference type="GO" id="GO:0046872">
    <property type="term" value="F:metal ion binding"/>
    <property type="evidence" value="ECO:0007669"/>
    <property type="project" value="UniProtKB-UniRule"/>
</dbReference>
<feature type="binding site" evidence="15">
    <location>
        <position position="614"/>
    </location>
    <ligand>
        <name>[4Fe-4S] cluster</name>
        <dbReference type="ChEBI" id="CHEBI:49883"/>
        <label>2</label>
    </ligand>
</feature>
<dbReference type="OrthoDB" id="19071at2157"/>
<dbReference type="SUPFAM" id="SSF54862">
    <property type="entry name" value="4Fe-4S ferredoxins"/>
    <property type="match status" value="1"/>
</dbReference>
<dbReference type="Pfam" id="PF02775">
    <property type="entry name" value="TPP_enzyme_C"/>
    <property type="match status" value="1"/>
</dbReference>
<dbReference type="GO" id="GO:0006082">
    <property type="term" value="P:organic acid metabolic process"/>
    <property type="evidence" value="ECO:0007669"/>
    <property type="project" value="UniProtKB-ARBA"/>
</dbReference>
<evidence type="ECO:0000256" key="7">
    <source>
        <dbReference type="ARBA" id="ARBA00022723"/>
    </source>
</evidence>